<evidence type="ECO:0000313" key="2">
    <source>
        <dbReference type="Proteomes" id="UP000574931"/>
    </source>
</evidence>
<gene>
    <name evidence="1" type="ORF">HKX02_12145</name>
</gene>
<dbReference type="InterPro" id="IPR012347">
    <property type="entry name" value="Ferritin-like"/>
</dbReference>
<dbReference type="SUPFAM" id="SSF47240">
    <property type="entry name" value="Ferritin-like"/>
    <property type="match status" value="1"/>
</dbReference>
<comment type="caution">
    <text evidence="1">The sequence shown here is derived from an EMBL/GenBank/DDBJ whole genome shotgun (WGS) entry which is preliminary data.</text>
</comment>
<name>A0A849KVA5_9HYPH</name>
<proteinExistence type="predicted"/>
<dbReference type="Proteomes" id="UP000574931">
    <property type="component" value="Unassembled WGS sequence"/>
</dbReference>
<dbReference type="InterPro" id="IPR010287">
    <property type="entry name" value="DUF892_YciF-like"/>
</dbReference>
<dbReference type="AlphaFoldDB" id="A0A849KVA5"/>
<organism evidence="1 2">
    <name type="scientific">Ochrobactrum soli</name>
    <dbReference type="NCBI Taxonomy" id="2448455"/>
    <lineage>
        <taxon>Bacteria</taxon>
        <taxon>Pseudomonadati</taxon>
        <taxon>Pseudomonadota</taxon>
        <taxon>Alphaproteobacteria</taxon>
        <taxon>Hyphomicrobiales</taxon>
        <taxon>Brucellaceae</taxon>
        <taxon>Brucella/Ochrobactrum group</taxon>
        <taxon>Ochrobactrum</taxon>
    </lineage>
</organism>
<keyword evidence="2" id="KW-1185">Reference proteome</keyword>
<dbReference type="Pfam" id="PF05974">
    <property type="entry name" value="DUF892"/>
    <property type="match status" value="1"/>
</dbReference>
<reference evidence="1 2" key="1">
    <citation type="submission" date="2020-05" db="EMBL/GenBank/DDBJ databases">
        <title>Draft Genome Sequence of Ochrobactrum soli Isolated from Stable Fly Gut.</title>
        <authorList>
            <person name="Pileggi M.T."/>
            <person name="Vazhakkala L.J."/>
            <person name="Wong C.N."/>
        </authorList>
    </citation>
    <scope>NUCLEOTIDE SEQUENCE [LARGE SCALE GENOMIC DNA]</scope>
    <source>
        <strain evidence="1 2">MTP-C0764</strain>
    </source>
</reference>
<dbReference type="EMBL" id="JABFCY010000007">
    <property type="protein sequence ID" value="NNU60996.1"/>
    <property type="molecule type" value="Genomic_DNA"/>
</dbReference>
<dbReference type="InterPro" id="IPR009078">
    <property type="entry name" value="Ferritin-like_SF"/>
</dbReference>
<evidence type="ECO:0000313" key="1">
    <source>
        <dbReference type="EMBL" id="NNU60996.1"/>
    </source>
</evidence>
<accession>A0A849KVA5</accession>
<sequence length="111" mass="12505">MIAHVVWLYYQFPLSFHDVGDLLVECSIEVSLLAGHQSQPLNRKKAQFCNSIASYTILIAAAPRLDEEEIARACEQSLQEEIAMADWLRSNLDATTTQFLERTFAESDAAK</sequence>
<dbReference type="Gene3D" id="1.20.1260.10">
    <property type="match status" value="1"/>
</dbReference>
<protein>
    <submittedName>
        <fullName evidence="1">DUF892 family protein</fullName>
    </submittedName>
</protein>